<accession>A0A7J0BF25</accession>
<sequence>MHVKYLIIGAGPTGLGAGHRLRELGETSILLLERNAYTGGLATSFKDSAGFTWDLGGHVVFSHYGYFDRLIEDLLGDQYLEHQRIAAVRMFERWVPYPFQNNLRYLPKEVQWEIVEAMLPGRRPEAHPTNFREWIEVVFGAGIAKYFMVPYNFKVWATPAEKMAYNWIGERVSVVDLEMVLKNLVLELDNKSWGPNNVFRFPLFGGTGDIFNRMGDRLNDFVRRNTDVVAVDPVAKSVRTADGETITYDNLLNTGPLDLFVLNSINTSNETLRAAAANLTHNSVYVAGVGVDGMRDDPTCWMYFPENNSPFYRVTNFHNYSPNNAGKPGASRALMCEVSYSEHKHEDLSTLMETTVQGLVNTALMDENDRRNILSTWSYPLDYGYPVPTLERDPALRVLQPWLESCQIYSRGRFGGWQYEAANMDHSVMQGVEWAERMVQGKAETTYVVK</sequence>
<dbReference type="PANTHER" id="PTHR43734:SF4">
    <property type="entry name" value="AMINE OXIDASE DOMAIN-CONTAINING PROTEIN"/>
    <property type="match status" value="1"/>
</dbReference>
<protein>
    <submittedName>
        <fullName evidence="2">Amine oxidase</fullName>
    </submittedName>
</protein>
<keyword evidence="3" id="KW-1185">Reference proteome</keyword>
<dbReference type="Pfam" id="PF13450">
    <property type="entry name" value="NAD_binding_8"/>
    <property type="match status" value="1"/>
</dbReference>
<comment type="similarity">
    <text evidence="1">Belongs to the carotenoid/retinoid oxidoreductase family.</text>
</comment>
<dbReference type="InterPro" id="IPR036188">
    <property type="entry name" value="FAD/NAD-bd_sf"/>
</dbReference>
<reference evidence="2 3" key="1">
    <citation type="submission" date="2020-05" db="EMBL/GenBank/DDBJ databases">
        <title>Draft genome sequence of Desulfovibrio sp. strain HN2T.</title>
        <authorList>
            <person name="Ueno A."/>
            <person name="Tamazawa S."/>
            <person name="Tamamura S."/>
            <person name="Murakami T."/>
            <person name="Kiyama T."/>
            <person name="Inomata H."/>
            <person name="Amano Y."/>
            <person name="Miyakawa K."/>
            <person name="Tamaki H."/>
            <person name="Naganuma T."/>
            <person name="Kaneko K."/>
        </authorList>
    </citation>
    <scope>NUCLEOTIDE SEQUENCE [LARGE SCALE GENOMIC DNA]</scope>
    <source>
        <strain evidence="2 3">HN2</strain>
    </source>
</reference>
<dbReference type="AlphaFoldDB" id="A0A7J0BF25"/>
<name>A0A7J0BF25_9BACT</name>
<gene>
    <name evidence="2" type="ORF">DSM101010T_06210</name>
</gene>
<dbReference type="SUPFAM" id="SSF51971">
    <property type="entry name" value="Nucleotide-binding domain"/>
    <property type="match status" value="1"/>
</dbReference>
<dbReference type="EMBL" id="BLVO01000005">
    <property type="protein sequence ID" value="GFM32256.1"/>
    <property type="molecule type" value="Genomic_DNA"/>
</dbReference>
<dbReference type="Proteomes" id="UP000503840">
    <property type="component" value="Unassembled WGS sequence"/>
</dbReference>
<proteinExistence type="inferred from homology"/>
<evidence type="ECO:0000313" key="2">
    <source>
        <dbReference type="EMBL" id="GFM32256.1"/>
    </source>
</evidence>
<dbReference type="RefSeq" id="WP_174403973.1">
    <property type="nucleotide sequence ID" value="NZ_BLVO01000005.1"/>
</dbReference>
<organism evidence="2 3">
    <name type="scientific">Desulfovibrio subterraneus</name>
    <dbReference type="NCBI Taxonomy" id="2718620"/>
    <lineage>
        <taxon>Bacteria</taxon>
        <taxon>Pseudomonadati</taxon>
        <taxon>Thermodesulfobacteriota</taxon>
        <taxon>Desulfovibrionia</taxon>
        <taxon>Desulfovibrionales</taxon>
        <taxon>Desulfovibrionaceae</taxon>
        <taxon>Desulfovibrio</taxon>
    </lineage>
</organism>
<dbReference type="PANTHER" id="PTHR43734">
    <property type="entry name" value="PHYTOENE DESATURASE"/>
    <property type="match status" value="1"/>
</dbReference>
<evidence type="ECO:0000256" key="1">
    <source>
        <dbReference type="ARBA" id="ARBA00006046"/>
    </source>
</evidence>
<evidence type="ECO:0000313" key="3">
    <source>
        <dbReference type="Proteomes" id="UP000503840"/>
    </source>
</evidence>
<dbReference type="Gene3D" id="3.50.50.60">
    <property type="entry name" value="FAD/NAD(P)-binding domain"/>
    <property type="match status" value="1"/>
</dbReference>
<comment type="caution">
    <text evidence="2">The sequence shown here is derived from an EMBL/GenBank/DDBJ whole genome shotgun (WGS) entry which is preliminary data.</text>
</comment>